<dbReference type="EMBL" id="JBJUIK010000016">
    <property type="protein sequence ID" value="KAL3499248.1"/>
    <property type="molecule type" value="Genomic_DNA"/>
</dbReference>
<dbReference type="Pfam" id="PF13839">
    <property type="entry name" value="PC-Esterase"/>
    <property type="match status" value="1"/>
</dbReference>
<accession>A0ABD2Y0K6</accession>
<evidence type="ECO:0000256" key="5">
    <source>
        <dbReference type="ARBA" id="ARBA00022989"/>
    </source>
</evidence>
<dbReference type="AlphaFoldDB" id="A0ABD2Y0K6"/>
<protein>
    <recommendedName>
        <fullName evidence="13">Trichome birefringence-like N-terminal domain-containing protein</fullName>
    </recommendedName>
</protein>
<feature type="region of interest" description="Disordered" evidence="7">
    <location>
        <begin position="82"/>
        <end position="104"/>
    </location>
</feature>
<dbReference type="Pfam" id="PF14416">
    <property type="entry name" value="PMR5N"/>
    <property type="match status" value="1"/>
</dbReference>
<comment type="caution">
    <text evidence="11">The sequence shown here is derived from an EMBL/GenBank/DDBJ whole genome shotgun (WGS) entry which is preliminary data.</text>
</comment>
<dbReference type="PANTHER" id="PTHR32285">
    <property type="entry name" value="PROTEIN TRICHOME BIREFRINGENCE-LIKE 9-RELATED"/>
    <property type="match status" value="1"/>
</dbReference>
<dbReference type="InterPro" id="IPR029962">
    <property type="entry name" value="TBL"/>
</dbReference>
<reference evidence="11 12" key="1">
    <citation type="submission" date="2024-11" db="EMBL/GenBank/DDBJ databases">
        <title>A near-complete genome assembly of Cinchona calisaya.</title>
        <authorList>
            <person name="Lian D.C."/>
            <person name="Zhao X.W."/>
            <person name="Wei L."/>
        </authorList>
    </citation>
    <scope>NUCLEOTIDE SEQUENCE [LARGE SCALE GENOMIC DNA]</scope>
    <source>
        <tissue evidence="11">Nenye</tissue>
    </source>
</reference>
<proteinExistence type="inferred from homology"/>
<evidence type="ECO:0000256" key="2">
    <source>
        <dbReference type="ARBA" id="ARBA00007727"/>
    </source>
</evidence>
<dbReference type="InterPro" id="IPR025846">
    <property type="entry name" value="TBL_N"/>
</dbReference>
<evidence type="ECO:0000259" key="9">
    <source>
        <dbReference type="Pfam" id="PF13839"/>
    </source>
</evidence>
<dbReference type="PANTHER" id="PTHR32285:SF219">
    <property type="entry name" value="PROTEIN TRICHOME BIREFRINGENCE-LIKE 24"/>
    <property type="match status" value="1"/>
</dbReference>
<evidence type="ECO:0000259" key="10">
    <source>
        <dbReference type="Pfam" id="PF14416"/>
    </source>
</evidence>
<comment type="subcellular location">
    <subcellularLocation>
        <location evidence="1">Membrane</location>
        <topology evidence="1">Single-pass membrane protein</topology>
    </subcellularLocation>
</comment>
<sequence length="461" mass="53147">MMKKVSFNWKSTWWPLQKHNYLVVKLGVSVLLVCLVFRLFYPRSAGFSQVSDVPFDENVSSLSASPPPLDSFSLPLNFDQNSSNGTQSSDGRSDSDGFSQVDKASQENENEGICDLFIGDWIPHPEGPVYTNETCDWIEGHQNCMKNGRPDTGYLYWRWSPRDCELPQLNPKRFLELMRNKAWALIGDSISRNHVQSLICMLSKVEKAVQIYHDEDYKSRKWLFPSFNFTVSVVWSPFLAHAAIFEDYNGVSTSEVELHLDKLDATWTEQFKSLDYVMFSSGEWYVKSAIYYKNNTVVGCHYCPKRNFTERGFDFAYHEVLKNVFNYIIKSNHKGMVFFRTITPEHFENGEWFSGGTCNRTEPVKEGQFPRTELNKILRNIELEEFSKASTNAAEKGVNLKLFDVNPLSLLRPDGHPGPYRFFQPFAKDKNAKIIKDCLHWCLPGPIDTWNDLLMEMVVNG</sequence>
<keyword evidence="3 8" id="KW-0812">Transmembrane</keyword>
<dbReference type="Proteomes" id="UP001630127">
    <property type="component" value="Unassembled WGS sequence"/>
</dbReference>
<dbReference type="InterPro" id="IPR026057">
    <property type="entry name" value="TBL_C"/>
</dbReference>
<keyword evidence="12" id="KW-1185">Reference proteome</keyword>
<feature type="domain" description="Trichome birefringence-like C-terminal" evidence="9">
    <location>
        <begin position="166"/>
        <end position="457"/>
    </location>
</feature>
<evidence type="ECO:0000256" key="6">
    <source>
        <dbReference type="ARBA" id="ARBA00023136"/>
    </source>
</evidence>
<evidence type="ECO:0000256" key="1">
    <source>
        <dbReference type="ARBA" id="ARBA00004167"/>
    </source>
</evidence>
<feature type="domain" description="Trichome birefringence-like N-terminal" evidence="10">
    <location>
        <begin position="114"/>
        <end position="165"/>
    </location>
</feature>
<evidence type="ECO:0000256" key="4">
    <source>
        <dbReference type="ARBA" id="ARBA00022968"/>
    </source>
</evidence>
<organism evidence="11 12">
    <name type="scientific">Cinchona calisaya</name>
    <dbReference type="NCBI Taxonomy" id="153742"/>
    <lineage>
        <taxon>Eukaryota</taxon>
        <taxon>Viridiplantae</taxon>
        <taxon>Streptophyta</taxon>
        <taxon>Embryophyta</taxon>
        <taxon>Tracheophyta</taxon>
        <taxon>Spermatophyta</taxon>
        <taxon>Magnoliopsida</taxon>
        <taxon>eudicotyledons</taxon>
        <taxon>Gunneridae</taxon>
        <taxon>Pentapetalae</taxon>
        <taxon>asterids</taxon>
        <taxon>lamiids</taxon>
        <taxon>Gentianales</taxon>
        <taxon>Rubiaceae</taxon>
        <taxon>Cinchonoideae</taxon>
        <taxon>Cinchoneae</taxon>
        <taxon>Cinchona</taxon>
    </lineage>
</organism>
<keyword evidence="5 8" id="KW-1133">Transmembrane helix</keyword>
<evidence type="ECO:0000256" key="8">
    <source>
        <dbReference type="SAM" id="Phobius"/>
    </source>
</evidence>
<evidence type="ECO:0000256" key="3">
    <source>
        <dbReference type="ARBA" id="ARBA00022692"/>
    </source>
</evidence>
<evidence type="ECO:0008006" key="13">
    <source>
        <dbReference type="Google" id="ProtNLM"/>
    </source>
</evidence>
<gene>
    <name evidence="11" type="ORF">ACH5RR_038341</name>
</gene>
<name>A0ABD2Y0K6_9GENT</name>
<evidence type="ECO:0000313" key="12">
    <source>
        <dbReference type="Proteomes" id="UP001630127"/>
    </source>
</evidence>
<keyword evidence="4" id="KW-0735">Signal-anchor</keyword>
<evidence type="ECO:0000256" key="7">
    <source>
        <dbReference type="SAM" id="MobiDB-lite"/>
    </source>
</evidence>
<keyword evidence="6 8" id="KW-0472">Membrane</keyword>
<evidence type="ECO:0000313" key="11">
    <source>
        <dbReference type="EMBL" id="KAL3499248.1"/>
    </source>
</evidence>
<feature type="transmembrane region" description="Helical" evidence="8">
    <location>
        <begin position="21"/>
        <end position="41"/>
    </location>
</feature>
<dbReference type="GO" id="GO:0016020">
    <property type="term" value="C:membrane"/>
    <property type="evidence" value="ECO:0007669"/>
    <property type="project" value="UniProtKB-SubCell"/>
</dbReference>
<comment type="similarity">
    <text evidence="2">Belongs to the PC-esterase family. TBL subfamily.</text>
</comment>